<organism evidence="2 3">
    <name type="scientific">Pleuronectes platessa</name>
    <name type="common">European plaice</name>
    <dbReference type="NCBI Taxonomy" id="8262"/>
    <lineage>
        <taxon>Eukaryota</taxon>
        <taxon>Metazoa</taxon>
        <taxon>Chordata</taxon>
        <taxon>Craniata</taxon>
        <taxon>Vertebrata</taxon>
        <taxon>Euteleostomi</taxon>
        <taxon>Actinopterygii</taxon>
        <taxon>Neopterygii</taxon>
        <taxon>Teleostei</taxon>
        <taxon>Neoteleostei</taxon>
        <taxon>Acanthomorphata</taxon>
        <taxon>Carangaria</taxon>
        <taxon>Pleuronectiformes</taxon>
        <taxon>Pleuronectoidei</taxon>
        <taxon>Pleuronectidae</taxon>
        <taxon>Pleuronectes</taxon>
    </lineage>
</organism>
<keyword evidence="3" id="KW-1185">Reference proteome</keyword>
<gene>
    <name evidence="2" type="ORF">PLEPLA_LOCUS10751</name>
</gene>
<evidence type="ECO:0000256" key="1">
    <source>
        <dbReference type="SAM" id="MobiDB-lite"/>
    </source>
</evidence>
<comment type="caution">
    <text evidence="2">The sequence shown here is derived from an EMBL/GenBank/DDBJ whole genome shotgun (WGS) entry which is preliminary data.</text>
</comment>
<feature type="region of interest" description="Disordered" evidence="1">
    <location>
        <begin position="70"/>
        <end position="130"/>
    </location>
</feature>
<dbReference type="Proteomes" id="UP001153269">
    <property type="component" value="Unassembled WGS sequence"/>
</dbReference>
<feature type="compositionally biased region" description="Polar residues" evidence="1">
    <location>
        <begin position="116"/>
        <end position="130"/>
    </location>
</feature>
<protein>
    <submittedName>
        <fullName evidence="2">Uncharacterized protein</fullName>
    </submittedName>
</protein>
<accession>A0A9N7U3T8</accession>
<dbReference type="EMBL" id="CADEAL010000613">
    <property type="protein sequence ID" value="CAB1422833.1"/>
    <property type="molecule type" value="Genomic_DNA"/>
</dbReference>
<sequence length="130" mass="13953">MLLLLLYAAEPGPLTVRLLASLQSDSAFSATSRGSARWLIPLISGCPPRELLLLLLLSFACPPPSLFIHKSAEPGTVPNRPQRRTGHREQRRVSAAAPMGRHCASGHTSCHRPGETASQHRVRSSTPCGG</sequence>
<proteinExistence type="predicted"/>
<dbReference type="AlphaFoldDB" id="A0A9N7U3T8"/>
<evidence type="ECO:0000313" key="3">
    <source>
        <dbReference type="Proteomes" id="UP001153269"/>
    </source>
</evidence>
<name>A0A9N7U3T8_PLEPL</name>
<reference evidence="2" key="1">
    <citation type="submission" date="2020-03" db="EMBL/GenBank/DDBJ databases">
        <authorList>
            <person name="Weist P."/>
        </authorList>
    </citation>
    <scope>NUCLEOTIDE SEQUENCE</scope>
</reference>
<evidence type="ECO:0000313" key="2">
    <source>
        <dbReference type="EMBL" id="CAB1422833.1"/>
    </source>
</evidence>